<name>A0A943A2Y2_VEIPA</name>
<protein>
    <submittedName>
        <fullName evidence="1">GrpB family protein</fullName>
    </submittedName>
</protein>
<dbReference type="SUPFAM" id="SSF81301">
    <property type="entry name" value="Nucleotidyltransferase"/>
    <property type="match status" value="1"/>
</dbReference>
<evidence type="ECO:0000313" key="2">
    <source>
        <dbReference type="Proteomes" id="UP000778864"/>
    </source>
</evidence>
<comment type="caution">
    <text evidence="1">The sequence shown here is derived from an EMBL/GenBank/DDBJ whole genome shotgun (WGS) entry which is preliminary data.</text>
</comment>
<dbReference type="PANTHER" id="PTHR34822">
    <property type="entry name" value="GRPB DOMAIN PROTEIN (AFU_ORTHOLOGUE AFUA_1G01530)"/>
    <property type="match status" value="1"/>
</dbReference>
<dbReference type="InterPro" id="IPR043519">
    <property type="entry name" value="NT_sf"/>
</dbReference>
<dbReference type="InterPro" id="IPR007344">
    <property type="entry name" value="GrpB/CoaE"/>
</dbReference>
<sequence>MDFYIADAKDSLFTDGKPPIDTVEVVEYDNSWTETYEKVALSIKSELGSVTQRIDHVNFTAVPGLASKPWIDIDLSLHKQYYRRIYR</sequence>
<evidence type="ECO:0000313" key="1">
    <source>
        <dbReference type="EMBL" id="MBS4892479.1"/>
    </source>
</evidence>
<dbReference type="AlphaFoldDB" id="A0A943A2Y2"/>
<dbReference type="RefSeq" id="WP_278466560.1">
    <property type="nucleotide sequence ID" value="NZ_CAUCMM010000018.1"/>
</dbReference>
<dbReference type="EMBL" id="JAGZMU010000001">
    <property type="protein sequence ID" value="MBS4892479.1"/>
    <property type="molecule type" value="Genomic_DNA"/>
</dbReference>
<dbReference type="PANTHER" id="PTHR34822:SF1">
    <property type="entry name" value="GRPB FAMILY PROTEIN"/>
    <property type="match status" value="1"/>
</dbReference>
<proteinExistence type="predicted"/>
<gene>
    <name evidence="1" type="ORF">KHZ90_01715</name>
</gene>
<reference evidence="1" key="1">
    <citation type="submission" date="2021-02" db="EMBL/GenBank/DDBJ databases">
        <title>Infant gut strain persistence is associated with maternal origin, phylogeny, and functional potential including surface adhesion and iron acquisition.</title>
        <authorList>
            <person name="Lou Y.C."/>
        </authorList>
    </citation>
    <scope>NUCLEOTIDE SEQUENCE</scope>
    <source>
        <strain evidence="1">L3_108_031G1_dasL3_108_031G1_concoct_20</strain>
    </source>
</reference>
<accession>A0A943A2Y2</accession>
<dbReference type="Pfam" id="PF04229">
    <property type="entry name" value="GrpB"/>
    <property type="match status" value="1"/>
</dbReference>
<dbReference type="Proteomes" id="UP000778864">
    <property type="component" value="Unassembled WGS sequence"/>
</dbReference>
<organism evidence="1 2">
    <name type="scientific">Veillonella parvula</name>
    <name type="common">Staphylococcus parvulus</name>
    <dbReference type="NCBI Taxonomy" id="29466"/>
    <lineage>
        <taxon>Bacteria</taxon>
        <taxon>Bacillati</taxon>
        <taxon>Bacillota</taxon>
        <taxon>Negativicutes</taxon>
        <taxon>Veillonellales</taxon>
        <taxon>Veillonellaceae</taxon>
        <taxon>Veillonella</taxon>
    </lineage>
</organism>
<dbReference type="Gene3D" id="3.30.460.10">
    <property type="entry name" value="Beta Polymerase, domain 2"/>
    <property type="match status" value="1"/>
</dbReference>